<sequence>MILSNISILQDLTFPTFSHSKQTFRTLSIKFGLSENETSLWALRKSFLWVEHT</sequence>
<name>A0A4Y6GLN1_9ROSI</name>
<dbReference type="AlphaFoldDB" id="A0A4Y6GLN1"/>
<accession>A0A4Y6GLN1</accession>
<protein>
    <submittedName>
        <fullName evidence="1">Uncharacterized protein</fullName>
    </submittedName>
</protein>
<evidence type="ECO:0000313" key="1">
    <source>
        <dbReference type="EMBL" id="QDF43949.1"/>
    </source>
</evidence>
<organism evidence="1">
    <name type="scientific">Aquilaria malaccensis</name>
    <dbReference type="NCBI Taxonomy" id="223753"/>
    <lineage>
        <taxon>Eukaryota</taxon>
        <taxon>Viridiplantae</taxon>
        <taxon>Streptophyta</taxon>
        <taxon>Embryophyta</taxon>
        <taxon>Tracheophyta</taxon>
        <taxon>Spermatophyta</taxon>
        <taxon>Magnoliopsida</taxon>
        <taxon>eudicotyledons</taxon>
        <taxon>Gunneridae</taxon>
        <taxon>Pentapetalae</taxon>
        <taxon>rosids</taxon>
        <taxon>malvids</taxon>
        <taxon>Malvales</taxon>
        <taxon>Thymelaeaceae</taxon>
        <taxon>Aquilaria</taxon>
    </lineage>
</organism>
<reference evidence="1" key="1">
    <citation type="submission" date="2019-04" db="EMBL/GenBank/DDBJ databases">
        <authorList>
            <person name="Islam M.R."/>
            <person name="Banu S."/>
        </authorList>
    </citation>
    <scope>NUCLEOTIDE SEQUENCE</scope>
    <source>
        <strain evidence="1">TDF-14</strain>
    </source>
</reference>
<dbReference type="EMBL" id="MK751315">
    <property type="protein sequence ID" value="QDF43949.1"/>
    <property type="molecule type" value="mRNA"/>
</dbReference>
<proteinExistence type="evidence at transcript level"/>